<reference evidence="14" key="2">
    <citation type="submission" date="2016-01" db="EMBL/GenBank/DDBJ databases">
        <authorList>
            <person name="Poehlein A."/>
            <person name="Schlien K."/>
            <person name="Gottschalk G."/>
            <person name="Buckel W."/>
            <person name="Daniel R."/>
        </authorList>
    </citation>
    <scope>NUCLEOTIDE SEQUENCE [LARGE SCALE GENOMIC DNA]</scope>
    <source>
        <strain evidence="14">X2</strain>
    </source>
</reference>
<dbReference type="OrthoDB" id="9810264at2"/>
<dbReference type="SMART" id="SM01049">
    <property type="entry name" value="Cache_2"/>
    <property type="match status" value="1"/>
</dbReference>
<evidence type="ECO:0000313" key="14">
    <source>
        <dbReference type="Proteomes" id="UP000068026"/>
    </source>
</evidence>
<dbReference type="Proteomes" id="UP000068026">
    <property type="component" value="Chromosome"/>
</dbReference>
<sequence length="582" mass="63441">MLKTAKLKTKIVLLFGAIILTTIFIQGMVSFIQLTKSHNATINAYKENFDTLIEVSVDNLISVLDVNHQRYLDGEITHEEEMKAAEKIVRDTRYNDGEGYFWADLESGVCAVHMNPEFEGAQRLQAQDKAGNLYIQNLIAAGKQPNGGFTEYYFTKPNEEGVFKKRGYTKKYEPYGWYISTGNYYDDIDKIIEQYQKDKYLSLLGIAACGAAVGAFGIFWMFVIAGRITGHLKRVTDRLTLLSQGDLHSPVIEVHTGDEFETLSLATKQTVDNLSGIMYDIHEVMKRFSAGNFVINSTLEYSGDLSGINDSIQSFSANISKTLSQINATSTEVARGSSQVSEGAQVLAQGATEQAASIQELAELANEMTETIHRTANDAAQAKQIAIDSSHSSVQGQQQMQEMIAAMEKISDASNEIGKIIKNIDDIAFQTNILALNAAVEAARAGEAGKGFAVVADEVRNLAGKSAESAKLTSQLIENSITAIANGSKIVSETAESLNHIILSSEKTADVIQSIADAAIQQKHSMDEVSNSLVQVSSVIQINSATSEESAAASEEISGQAEILKDLINHFQFQNQDSSFTE</sequence>
<keyword evidence="8" id="KW-0807">Transducer</keyword>
<evidence type="ECO:0000313" key="15">
    <source>
        <dbReference type="Proteomes" id="UP000184204"/>
    </source>
</evidence>
<dbReference type="EMBL" id="CP014223">
    <property type="protein sequence ID" value="AMJ40190.1"/>
    <property type="molecule type" value="Genomic_DNA"/>
</dbReference>
<dbReference type="Gene3D" id="6.10.340.10">
    <property type="match status" value="1"/>
</dbReference>
<dbReference type="Proteomes" id="UP000184204">
    <property type="component" value="Unassembled WGS sequence"/>
</dbReference>
<dbReference type="Gene3D" id="1.10.287.950">
    <property type="entry name" value="Methyl-accepting chemotaxis protein"/>
    <property type="match status" value="1"/>
</dbReference>
<dbReference type="EMBL" id="FQUA01000017">
    <property type="protein sequence ID" value="SHF10128.1"/>
    <property type="molecule type" value="Genomic_DNA"/>
</dbReference>
<dbReference type="PANTHER" id="PTHR43531:SF11">
    <property type="entry name" value="METHYL-ACCEPTING CHEMOTAXIS PROTEIN 3"/>
    <property type="match status" value="1"/>
</dbReference>
<dbReference type="Pfam" id="PF00015">
    <property type="entry name" value="MCPsignal"/>
    <property type="match status" value="1"/>
</dbReference>
<evidence type="ECO:0000259" key="10">
    <source>
        <dbReference type="PROSITE" id="PS50111"/>
    </source>
</evidence>
<keyword evidence="2" id="KW-1003">Cell membrane</keyword>
<dbReference type="PROSITE" id="PS50885">
    <property type="entry name" value="HAMP"/>
    <property type="match status" value="1"/>
</dbReference>
<dbReference type="PANTHER" id="PTHR43531">
    <property type="entry name" value="PROTEIN ICFG"/>
    <property type="match status" value="1"/>
</dbReference>
<evidence type="ECO:0000256" key="4">
    <source>
        <dbReference type="ARBA" id="ARBA00022692"/>
    </source>
</evidence>
<reference evidence="13" key="3">
    <citation type="submission" date="2016-11" db="EMBL/GenBank/DDBJ databases">
        <authorList>
            <person name="Varghese N."/>
            <person name="Submissions S."/>
        </authorList>
    </citation>
    <scope>NUCLEOTIDE SEQUENCE</scope>
    <source>
        <strain evidence="13">DSM 1682</strain>
    </source>
</reference>
<evidence type="ECO:0000256" key="6">
    <source>
        <dbReference type="ARBA" id="ARBA00023136"/>
    </source>
</evidence>
<evidence type="ECO:0000256" key="8">
    <source>
        <dbReference type="PROSITE-ProRule" id="PRU00284"/>
    </source>
</evidence>
<dbReference type="Gene3D" id="3.30.450.20">
    <property type="entry name" value="PAS domain"/>
    <property type="match status" value="1"/>
</dbReference>
<dbReference type="CDD" id="cd11386">
    <property type="entry name" value="MCP_signal"/>
    <property type="match status" value="1"/>
</dbReference>
<dbReference type="Pfam" id="PF17200">
    <property type="entry name" value="sCache_2"/>
    <property type="match status" value="1"/>
</dbReference>
<comment type="subcellular location">
    <subcellularLocation>
        <location evidence="1">Cell membrane</location>
        <topology evidence="1">Multi-pass membrane protein</topology>
    </subcellularLocation>
</comment>
<dbReference type="KEGG" id="cpro:CPRO_05870"/>
<protein>
    <submittedName>
        <fullName evidence="12 13">Methyl-accepting chemotaxis protein</fullName>
    </submittedName>
</protein>
<evidence type="ECO:0000313" key="12">
    <source>
        <dbReference type="EMBL" id="AMJ40190.1"/>
    </source>
</evidence>
<feature type="transmembrane region" description="Helical" evidence="9">
    <location>
        <begin position="200"/>
        <end position="224"/>
    </location>
</feature>
<evidence type="ECO:0000256" key="7">
    <source>
        <dbReference type="ARBA" id="ARBA00029447"/>
    </source>
</evidence>
<gene>
    <name evidence="12" type="primary">mcp4_2</name>
    <name evidence="12" type="ORF">CPRO_05870</name>
    <name evidence="13" type="ORF">SAMN02745151_02782</name>
</gene>
<proteinExistence type="inferred from homology"/>
<reference evidence="15" key="4">
    <citation type="submission" date="2016-11" db="EMBL/GenBank/DDBJ databases">
        <authorList>
            <person name="Jaros S."/>
            <person name="Januszkiewicz K."/>
            <person name="Wedrychowicz H."/>
        </authorList>
    </citation>
    <scope>NUCLEOTIDE SEQUENCE [LARGE SCALE GENOMIC DNA]</scope>
    <source>
        <strain evidence="15">DSM 1682</strain>
    </source>
</reference>
<dbReference type="SUPFAM" id="SSF58104">
    <property type="entry name" value="Methyl-accepting chemotaxis protein (MCP) signaling domain"/>
    <property type="match status" value="1"/>
</dbReference>
<dbReference type="GO" id="GO:0007165">
    <property type="term" value="P:signal transduction"/>
    <property type="evidence" value="ECO:0007669"/>
    <property type="project" value="UniProtKB-KW"/>
</dbReference>
<accession>A0A0X8VA24</accession>
<dbReference type="AlphaFoldDB" id="A0A0X8VA24"/>
<dbReference type="InterPro" id="IPR051310">
    <property type="entry name" value="MCP_chemotaxis"/>
</dbReference>
<evidence type="ECO:0000256" key="5">
    <source>
        <dbReference type="ARBA" id="ARBA00022989"/>
    </source>
</evidence>
<dbReference type="InterPro" id="IPR033480">
    <property type="entry name" value="sCache_2"/>
</dbReference>
<keyword evidence="5 9" id="KW-1133">Transmembrane helix</keyword>
<dbReference type="InterPro" id="IPR004089">
    <property type="entry name" value="MCPsignal_dom"/>
</dbReference>
<name>A0A0X8VA24_ANAPI</name>
<dbReference type="PROSITE" id="PS50111">
    <property type="entry name" value="CHEMOTAXIS_TRANSDUC_2"/>
    <property type="match status" value="1"/>
</dbReference>
<keyword evidence="4 9" id="KW-0812">Transmembrane</keyword>
<feature type="domain" description="Methyl-accepting transducer" evidence="10">
    <location>
        <begin position="329"/>
        <end position="558"/>
    </location>
</feature>
<keyword evidence="14" id="KW-1185">Reference proteome</keyword>
<organism evidence="13 15">
    <name type="scientific">Anaerotignum propionicum DSM 1682</name>
    <dbReference type="NCBI Taxonomy" id="991789"/>
    <lineage>
        <taxon>Bacteria</taxon>
        <taxon>Bacillati</taxon>
        <taxon>Bacillota</taxon>
        <taxon>Clostridia</taxon>
        <taxon>Lachnospirales</taxon>
        <taxon>Anaerotignaceae</taxon>
        <taxon>Anaerotignum</taxon>
    </lineage>
</organism>
<keyword evidence="3" id="KW-0145">Chemotaxis</keyword>
<dbReference type="GO" id="GO:0006935">
    <property type="term" value="P:chemotaxis"/>
    <property type="evidence" value="ECO:0007669"/>
    <property type="project" value="UniProtKB-KW"/>
</dbReference>
<evidence type="ECO:0000313" key="13">
    <source>
        <dbReference type="EMBL" id="SHF10128.1"/>
    </source>
</evidence>
<comment type="similarity">
    <text evidence="7">Belongs to the methyl-accepting chemotaxis (MCP) protein family.</text>
</comment>
<evidence type="ECO:0000259" key="11">
    <source>
        <dbReference type="PROSITE" id="PS50885"/>
    </source>
</evidence>
<keyword evidence="6 9" id="KW-0472">Membrane</keyword>
<feature type="transmembrane region" description="Helical" evidence="9">
    <location>
        <begin position="12"/>
        <end position="32"/>
    </location>
</feature>
<evidence type="ECO:0000256" key="3">
    <source>
        <dbReference type="ARBA" id="ARBA00022500"/>
    </source>
</evidence>
<evidence type="ECO:0000256" key="9">
    <source>
        <dbReference type="SAM" id="Phobius"/>
    </source>
</evidence>
<evidence type="ECO:0000256" key="1">
    <source>
        <dbReference type="ARBA" id="ARBA00004651"/>
    </source>
</evidence>
<dbReference type="SMART" id="SM00283">
    <property type="entry name" value="MA"/>
    <property type="match status" value="1"/>
</dbReference>
<dbReference type="InterPro" id="IPR003660">
    <property type="entry name" value="HAMP_dom"/>
</dbReference>
<dbReference type="GO" id="GO:0005886">
    <property type="term" value="C:plasma membrane"/>
    <property type="evidence" value="ECO:0007669"/>
    <property type="project" value="UniProtKB-SubCell"/>
</dbReference>
<evidence type="ECO:0000256" key="2">
    <source>
        <dbReference type="ARBA" id="ARBA00022475"/>
    </source>
</evidence>
<dbReference type="GO" id="GO:0004888">
    <property type="term" value="F:transmembrane signaling receptor activity"/>
    <property type="evidence" value="ECO:0007669"/>
    <property type="project" value="TreeGrafter"/>
</dbReference>
<feature type="domain" description="HAMP" evidence="11">
    <location>
        <begin position="226"/>
        <end position="279"/>
    </location>
</feature>
<dbReference type="RefSeq" id="WP_066047678.1">
    <property type="nucleotide sequence ID" value="NZ_CP014223.1"/>
</dbReference>
<reference evidence="12 14" key="1">
    <citation type="journal article" date="2016" name="Genome Announc.">
        <title>Complete Genome Sequence of the Amino Acid-Fermenting Clostridium propionicum X2 (DSM 1682).</title>
        <authorList>
            <person name="Poehlein A."/>
            <person name="Schlien K."/>
            <person name="Chowdhury N.P."/>
            <person name="Gottschalk G."/>
            <person name="Buckel W."/>
            <person name="Daniel R."/>
        </authorList>
    </citation>
    <scope>NUCLEOTIDE SEQUENCE [LARGE SCALE GENOMIC DNA]</scope>
    <source>
        <strain evidence="12 14">X2</strain>
    </source>
</reference>